<reference evidence="14" key="3">
    <citation type="submission" date="2025-04" db="UniProtKB">
        <authorList>
            <consortium name="RefSeq"/>
        </authorList>
    </citation>
    <scope>IDENTIFICATION</scope>
    <source>
        <strain evidence="14">CBS 781.70</strain>
    </source>
</reference>
<organism evidence="12">
    <name type="scientific">Eremomyces bilateralis CBS 781.70</name>
    <dbReference type="NCBI Taxonomy" id="1392243"/>
    <lineage>
        <taxon>Eukaryota</taxon>
        <taxon>Fungi</taxon>
        <taxon>Dikarya</taxon>
        <taxon>Ascomycota</taxon>
        <taxon>Pezizomycotina</taxon>
        <taxon>Dothideomycetes</taxon>
        <taxon>Dothideomycetes incertae sedis</taxon>
        <taxon>Eremomycetales</taxon>
        <taxon>Eremomycetaceae</taxon>
        <taxon>Eremomyces</taxon>
    </lineage>
</organism>
<feature type="signal peptide" evidence="10">
    <location>
        <begin position="1"/>
        <end position="16"/>
    </location>
</feature>
<reference evidence="12 14" key="1">
    <citation type="submission" date="2020-01" db="EMBL/GenBank/DDBJ databases">
        <authorList>
            <consortium name="DOE Joint Genome Institute"/>
            <person name="Haridas S."/>
            <person name="Albert R."/>
            <person name="Binder M."/>
            <person name="Bloem J."/>
            <person name="Labutti K."/>
            <person name="Salamov A."/>
            <person name="Andreopoulos B."/>
            <person name="Baker S.E."/>
            <person name="Barry K."/>
            <person name="Bills G."/>
            <person name="Bluhm B.H."/>
            <person name="Cannon C."/>
            <person name="Castanera R."/>
            <person name="Culley D.E."/>
            <person name="Daum C."/>
            <person name="Ezra D."/>
            <person name="Gonzalez J.B."/>
            <person name="Henrissat B."/>
            <person name="Kuo A."/>
            <person name="Liang C."/>
            <person name="Lipzen A."/>
            <person name="Lutzoni F."/>
            <person name="Magnuson J."/>
            <person name="Mondo S."/>
            <person name="Nolan M."/>
            <person name="Ohm R."/>
            <person name="Pangilinan J."/>
            <person name="Park H.-J."/>
            <person name="Ramirez L."/>
            <person name="Alfaro M."/>
            <person name="Sun H."/>
            <person name="Tritt A."/>
            <person name="Yoshinaga Y."/>
            <person name="Zwiers L.-H."/>
            <person name="Turgeon B.G."/>
            <person name="Goodwin S.B."/>
            <person name="Spatafora J.W."/>
            <person name="Crous P.W."/>
            <person name="Grigoriev I.V."/>
        </authorList>
    </citation>
    <scope>NUCLEOTIDE SEQUENCE</scope>
    <source>
        <strain evidence="12 14">CBS 781.70</strain>
    </source>
</reference>
<evidence type="ECO:0000313" key="13">
    <source>
        <dbReference type="Proteomes" id="UP000504638"/>
    </source>
</evidence>
<dbReference type="GeneID" id="54423363"/>
<evidence type="ECO:0000256" key="3">
    <source>
        <dbReference type="ARBA" id="ARBA00010031"/>
    </source>
</evidence>
<comment type="subcellular location">
    <subcellularLocation>
        <location evidence="1">Membrane</location>
        <topology evidence="1">Lipid-anchor</topology>
        <topology evidence="1">GPI-anchor</topology>
    </subcellularLocation>
    <subcellularLocation>
        <location evidence="2">Secreted</location>
    </subcellularLocation>
</comment>
<keyword evidence="7" id="KW-1015">Disulfide bond</keyword>
<evidence type="ECO:0000259" key="11">
    <source>
        <dbReference type="PROSITE" id="PS52012"/>
    </source>
</evidence>
<keyword evidence="5" id="KW-0325">Glycoprotein</keyword>
<dbReference type="InterPro" id="IPR008427">
    <property type="entry name" value="Extracellular_membr_CFEM_dom"/>
</dbReference>
<evidence type="ECO:0000313" key="12">
    <source>
        <dbReference type="EMBL" id="KAF1813844.1"/>
    </source>
</evidence>
<keyword evidence="4" id="KW-0964">Secreted</keyword>
<evidence type="ECO:0000256" key="2">
    <source>
        <dbReference type="ARBA" id="ARBA00004613"/>
    </source>
</evidence>
<keyword evidence="6 10" id="KW-0732">Signal</keyword>
<evidence type="ECO:0000256" key="1">
    <source>
        <dbReference type="ARBA" id="ARBA00004589"/>
    </source>
</evidence>
<dbReference type="GO" id="GO:0046872">
    <property type="term" value="F:metal ion binding"/>
    <property type="evidence" value="ECO:0007669"/>
    <property type="project" value="UniProtKB-UniRule"/>
</dbReference>
<protein>
    <recommendedName>
        <fullName evidence="11">CFEM domain-containing protein</fullName>
    </recommendedName>
</protein>
<dbReference type="Proteomes" id="UP000504638">
    <property type="component" value="Unplaced"/>
</dbReference>
<evidence type="ECO:0000256" key="6">
    <source>
        <dbReference type="ARBA" id="ARBA00022729"/>
    </source>
</evidence>
<dbReference type="Pfam" id="PF05730">
    <property type="entry name" value="CFEM"/>
    <property type="match status" value="1"/>
</dbReference>
<keyword evidence="5" id="KW-0336">GPI-anchor</keyword>
<evidence type="ECO:0000256" key="8">
    <source>
        <dbReference type="ARBA" id="ARBA00023288"/>
    </source>
</evidence>
<dbReference type="RefSeq" id="XP_033535475.1">
    <property type="nucleotide sequence ID" value="XM_033682793.1"/>
</dbReference>
<name>A0A6G1G739_9PEZI</name>
<feature type="chain" id="PRO_5044631873" description="CFEM domain-containing protein" evidence="10">
    <location>
        <begin position="17"/>
        <end position="135"/>
    </location>
</feature>
<accession>A0A6G1G739</accession>
<comment type="similarity">
    <text evidence="3">Belongs to the RBT5 family.</text>
</comment>
<evidence type="ECO:0000256" key="5">
    <source>
        <dbReference type="ARBA" id="ARBA00022622"/>
    </source>
</evidence>
<evidence type="ECO:0000256" key="7">
    <source>
        <dbReference type="ARBA" id="ARBA00023157"/>
    </source>
</evidence>
<dbReference type="AlphaFoldDB" id="A0A6G1G739"/>
<dbReference type="SMART" id="SM00747">
    <property type="entry name" value="CFEM"/>
    <property type="match status" value="1"/>
</dbReference>
<evidence type="ECO:0000313" key="14">
    <source>
        <dbReference type="RefSeq" id="XP_033535475.1"/>
    </source>
</evidence>
<dbReference type="PROSITE" id="PS52012">
    <property type="entry name" value="CFEM"/>
    <property type="match status" value="1"/>
</dbReference>
<keyword evidence="13" id="KW-1185">Reference proteome</keyword>
<evidence type="ECO:0000256" key="4">
    <source>
        <dbReference type="ARBA" id="ARBA00022525"/>
    </source>
</evidence>
<sequence length="135" mass="13035">MKLIATIALLALSVVAHPQVTGPPAPDPTCVVADAAAAVPTCGSNCINSIGISSLGCTASDDYGCLCTQNAAFYSAGVAGCVASACTNVTESAAVAPSAAAVCACAGFPYTVSAVPTPVATPATDGHEAMPGHDH</sequence>
<reference evidence="14" key="2">
    <citation type="submission" date="2020-04" db="EMBL/GenBank/DDBJ databases">
        <authorList>
            <consortium name="NCBI Genome Project"/>
        </authorList>
    </citation>
    <scope>NUCLEOTIDE SEQUENCE</scope>
    <source>
        <strain evidence="14">CBS 781.70</strain>
    </source>
</reference>
<proteinExistence type="inferred from homology"/>
<evidence type="ECO:0000256" key="10">
    <source>
        <dbReference type="SAM" id="SignalP"/>
    </source>
</evidence>
<dbReference type="GO" id="GO:0005576">
    <property type="term" value="C:extracellular region"/>
    <property type="evidence" value="ECO:0007669"/>
    <property type="project" value="UniProtKB-SubCell"/>
</dbReference>
<comment type="caution">
    <text evidence="9">Lacks conserved residue(s) required for the propagation of feature annotation.</text>
</comment>
<keyword evidence="9" id="KW-0408">Iron</keyword>
<dbReference type="GO" id="GO:0098552">
    <property type="term" value="C:side of membrane"/>
    <property type="evidence" value="ECO:0007669"/>
    <property type="project" value="UniProtKB-KW"/>
</dbReference>
<keyword evidence="8" id="KW-0449">Lipoprotein</keyword>
<keyword evidence="5" id="KW-0472">Membrane</keyword>
<keyword evidence="9" id="KW-0479">Metal-binding</keyword>
<dbReference type="EMBL" id="ML975154">
    <property type="protein sequence ID" value="KAF1813844.1"/>
    <property type="molecule type" value="Genomic_DNA"/>
</dbReference>
<evidence type="ECO:0000256" key="9">
    <source>
        <dbReference type="PROSITE-ProRule" id="PRU01356"/>
    </source>
</evidence>
<keyword evidence="9" id="KW-0349">Heme</keyword>
<feature type="domain" description="CFEM" evidence="11">
    <location>
        <begin position="15"/>
        <end position="130"/>
    </location>
</feature>
<feature type="binding site" description="axial binding residue" evidence="9">
    <location>
        <position position="62"/>
    </location>
    <ligand>
        <name>heme</name>
        <dbReference type="ChEBI" id="CHEBI:30413"/>
    </ligand>
    <ligandPart>
        <name>Fe</name>
        <dbReference type="ChEBI" id="CHEBI:18248"/>
    </ligandPart>
</feature>
<gene>
    <name evidence="12 14" type="ORF">P152DRAFT_513210</name>
</gene>